<dbReference type="EMBL" id="CP015101">
    <property type="protein sequence ID" value="ASJ05747.1"/>
    <property type="molecule type" value="Genomic_DNA"/>
</dbReference>
<gene>
    <name evidence="1" type="ORF">A3L01_00555</name>
</gene>
<accession>A0A2Z2MGY7</accession>
<dbReference type="KEGG" id="tbs:A3L01_00555"/>
<sequence>MGGSGVTFNDWFAVYPPINRTTGEPQGWIAHLIYWPEKFNLMVPCALGGLAMHVSSDTGKSGSGYYRPSVGPEDRPIHERMCGIRRENAVLPAGDAYLAVQYVPAANSTWRLSVLTPIKEWTDFKDYNLFHKTEVELNATCTCPIKAVMEAFDASVMAKGFEEVKPWITPTENNCFEPLSAKLYRKDDQYLYVEFARVKGMDLVRVLMIMGNEETVKAYTEAFTAGVVENNS</sequence>
<proteinExistence type="predicted"/>
<name>A0A2Z2MGY7_9EURY</name>
<evidence type="ECO:0000313" key="2">
    <source>
        <dbReference type="Proteomes" id="UP000250272"/>
    </source>
</evidence>
<dbReference type="OrthoDB" id="97476at2157"/>
<organism evidence="1 2">
    <name type="scientific">Thermococcus barossii</name>
    <dbReference type="NCBI Taxonomy" id="54077"/>
    <lineage>
        <taxon>Archaea</taxon>
        <taxon>Methanobacteriati</taxon>
        <taxon>Methanobacteriota</taxon>
        <taxon>Thermococci</taxon>
        <taxon>Thermococcales</taxon>
        <taxon>Thermococcaceae</taxon>
        <taxon>Thermococcus</taxon>
    </lineage>
</organism>
<protein>
    <submittedName>
        <fullName evidence="1">Uncharacterized protein</fullName>
    </submittedName>
</protein>
<evidence type="ECO:0000313" key="1">
    <source>
        <dbReference type="EMBL" id="ASJ05747.1"/>
    </source>
</evidence>
<dbReference type="Proteomes" id="UP000250272">
    <property type="component" value="Chromosome"/>
</dbReference>
<reference evidence="1 2" key="1">
    <citation type="submission" date="2016-04" db="EMBL/GenBank/DDBJ databases">
        <title>Complete genome sequence of Thermococcus barossii type strain SHCK-94.</title>
        <authorList>
            <person name="Oger P.M."/>
        </authorList>
    </citation>
    <scope>NUCLEOTIDE SEQUENCE [LARGE SCALE GENOMIC DNA]</scope>
    <source>
        <strain evidence="1 2">SHCK-94</strain>
    </source>
</reference>
<keyword evidence="2" id="KW-1185">Reference proteome</keyword>
<dbReference type="AlphaFoldDB" id="A0A2Z2MGY7"/>